<evidence type="ECO:0000313" key="1">
    <source>
        <dbReference type="EMBL" id="CAF3008142.1"/>
    </source>
</evidence>
<gene>
    <name evidence="1" type="ORF">LSAA_13301</name>
</gene>
<dbReference type="EMBL" id="HG994586">
    <property type="protein sequence ID" value="CAF3008142.1"/>
    <property type="molecule type" value="Genomic_DNA"/>
</dbReference>
<sequence>MKIVSIWLTNIRQLSKFLKTSLLRRKMKMVARHLLATRPQGVGKTLDTYFQTLQFLSRDYSFSRVNAEKNRCDYVRDSYINALASHEKRRRLLENFDFQMMEVFDQAKSLELVQKQADFCRNSRMTPLNTTTVSVAEDQNEVLADSSSNSKCYFFGFGYHTRQNYPARNRECRKCNKKGYIIKVCHFSSSNNTVSTSVLLKNIIINEQELASKIKEYCGTGNMGQQVV</sequence>
<dbReference type="AlphaFoldDB" id="A0A7R8D306"/>
<name>A0A7R8D306_LEPSM</name>
<accession>A0A7R8D306</accession>
<protein>
    <submittedName>
        <fullName evidence="1">(salmon louse) hypothetical protein</fullName>
    </submittedName>
</protein>
<keyword evidence="2" id="KW-1185">Reference proteome</keyword>
<dbReference type="Proteomes" id="UP000675881">
    <property type="component" value="Chromosome 7"/>
</dbReference>
<organism evidence="1 2">
    <name type="scientific">Lepeophtheirus salmonis</name>
    <name type="common">Salmon louse</name>
    <name type="synonym">Caligus salmonis</name>
    <dbReference type="NCBI Taxonomy" id="72036"/>
    <lineage>
        <taxon>Eukaryota</taxon>
        <taxon>Metazoa</taxon>
        <taxon>Ecdysozoa</taxon>
        <taxon>Arthropoda</taxon>
        <taxon>Crustacea</taxon>
        <taxon>Multicrustacea</taxon>
        <taxon>Hexanauplia</taxon>
        <taxon>Copepoda</taxon>
        <taxon>Siphonostomatoida</taxon>
        <taxon>Caligidae</taxon>
        <taxon>Lepeophtheirus</taxon>
    </lineage>
</organism>
<reference evidence="1" key="1">
    <citation type="submission" date="2021-02" db="EMBL/GenBank/DDBJ databases">
        <authorList>
            <person name="Bekaert M."/>
        </authorList>
    </citation>
    <scope>NUCLEOTIDE SEQUENCE</scope>
    <source>
        <strain evidence="1">IoA-00</strain>
    </source>
</reference>
<evidence type="ECO:0000313" key="2">
    <source>
        <dbReference type="Proteomes" id="UP000675881"/>
    </source>
</evidence>
<proteinExistence type="predicted"/>